<evidence type="ECO:0000313" key="13">
    <source>
        <dbReference type="Proteomes" id="UP001243844"/>
    </source>
</evidence>
<dbReference type="SUPFAM" id="SSF90123">
    <property type="entry name" value="ABC transporter transmembrane region"/>
    <property type="match status" value="1"/>
</dbReference>
<dbReference type="PROSITE" id="PS50929">
    <property type="entry name" value="ABC_TM1F"/>
    <property type="match status" value="1"/>
</dbReference>
<gene>
    <name evidence="12" type="ORF">RFH47_06310</name>
</gene>
<feature type="transmembrane region" description="Helical" evidence="9">
    <location>
        <begin position="20"/>
        <end position="42"/>
    </location>
</feature>
<dbReference type="FunFam" id="3.40.50.300:FF:000221">
    <property type="entry name" value="Multidrug ABC transporter ATP-binding protein"/>
    <property type="match status" value="1"/>
</dbReference>
<dbReference type="InterPro" id="IPR027417">
    <property type="entry name" value="P-loop_NTPase"/>
</dbReference>
<feature type="transmembrane region" description="Helical" evidence="9">
    <location>
        <begin position="48"/>
        <end position="69"/>
    </location>
</feature>
<evidence type="ECO:0000256" key="7">
    <source>
        <dbReference type="ARBA" id="ARBA00022989"/>
    </source>
</evidence>
<keyword evidence="5" id="KW-0547">Nucleotide-binding</keyword>
<evidence type="ECO:0000259" key="10">
    <source>
        <dbReference type="PROSITE" id="PS50893"/>
    </source>
</evidence>
<keyword evidence="3" id="KW-1003">Cell membrane</keyword>
<evidence type="ECO:0000256" key="2">
    <source>
        <dbReference type="ARBA" id="ARBA00022448"/>
    </source>
</evidence>
<dbReference type="InterPro" id="IPR039421">
    <property type="entry name" value="Type_1_exporter"/>
</dbReference>
<dbReference type="InterPro" id="IPR003593">
    <property type="entry name" value="AAA+_ATPase"/>
</dbReference>
<dbReference type="GO" id="GO:0016887">
    <property type="term" value="F:ATP hydrolysis activity"/>
    <property type="evidence" value="ECO:0007669"/>
    <property type="project" value="InterPro"/>
</dbReference>
<evidence type="ECO:0000256" key="5">
    <source>
        <dbReference type="ARBA" id="ARBA00022741"/>
    </source>
</evidence>
<dbReference type="RefSeq" id="WP_308981190.1">
    <property type="nucleotide sequence ID" value="NZ_JAVIDL010000009.1"/>
</dbReference>
<dbReference type="InterPro" id="IPR011527">
    <property type="entry name" value="ABC1_TM_dom"/>
</dbReference>
<evidence type="ECO:0000256" key="6">
    <source>
        <dbReference type="ARBA" id="ARBA00022840"/>
    </source>
</evidence>
<dbReference type="GO" id="GO:0005524">
    <property type="term" value="F:ATP binding"/>
    <property type="evidence" value="ECO:0007669"/>
    <property type="project" value="UniProtKB-KW"/>
</dbReference>
<evidence type="ECO:0000256" key="4">
    <source>
        <dbReference type="ARBA" id="ARBA00022692"/>
    </source>
</evidence>
<keyword evidence="2" id="KW-0813">Transport</keyword>
<dbReference type="GO" id="GO:0015421">
    <property type="term" value="F:ABC-type oligopeptide transporter activity"/>
    <property type="evidence" value="ECO:0007669"/>
    <property type="project" value="TreeGrafter"/>
</dbReference>
<dbReference type="Pfam" id="PF00005">
    <property type="entry name" value="ABC_tran"/>
    <property type="match status" value="1"/>
</dbReference>
<organism evidence="12 13">
    <name type="scientific">Acinetobacter rudis</name>
    <dbReference type="NCBI Taxonomy" id="632955"/>
    <lineage>
        <taxon>Bacteria</taxon>
        <taxon>Pseudomonadati</taxon>
        <taxon>Pseudomonadota</taxon>
        <taxon>Gammaproteobacteria</taxon>
        <taxon>Moraxellales</taxon>
        <taxon>Moraxellaceae</taxon>
        <taxon>Acinetobacter</taxon>
    </lineage>
</organism>
<name>A0AAW8J9S4_9GAMM</name>
<dbReference type="PROSITE" id="PS50893">
    <property type="entry name" value="ABC_TRANSPORTER_2"/>
    <property type="match status" value="1"/>
</dbReference>
<evidence type="ECO:0000313" key="12">
    <source>
        <dbReference type="EMBL" id="MDQ8935335.1"/>
    </source>
</evidence>
<dbReference type="InterPro" id="IPR036640">
    <property type="entry name" value="ABC1_TM_sf"/>
</dbReference>
<keyword evidence="6 12" id="KW-0067">ATP-binding</keyword>
<evidence type="ECO:0000256" key="8">
    <source>
        <dbReference type="ARBA" id="ARBA00023136"/>
    </source>
</evidence>
<dbReference type="SUPFAM" id="SSF52540">
    <property type="entry name" value="P-loop containing nucleoside triphosphate hydrolases"/>
    <property type="match status" value="1"/>
</dbReference>
<dbReference type="EMBL" id="JAVIDL010000009">
    <property type="protein sequence ID" value="MDQ8935335.1"/>
    <property type="molecule type" value="Genomic_DNA"/>
</dbReference>
<evidence type="ECO:0000256" key="9">
    <source>
        <dbReference type="SAM" id="Phobius"/>
    </source>
</evidence>
<dbReference type="PROSITE" id="PS00211">
    <property type="entry name" value="ABC_TRANSPORTER_1"/>
    <property type="match status" value="1"/>
</dbReference>
<keyword evidence="7 9" id="KW-1133">Transmembrane helix</keyword>
<feature type="transmembrane region" description="Helical" evidence="9">
    <location>
        <begin position="271"/>
        <end position="289"/>
    </location>
</feature>
<accession>A0AAW8J9S4</accession>
<keyword evidence="4 9" id="KW-0812">Transmembrane</keyword>
<proteinExistence type="predicted"/>
<feature type="domain" description="ABC transmembrane type-1" evidence="11">
    <location>
        <begin position="21"/>
        <end position="285"/>
    </location>
</feature>
<sequence>MFKTFSKLLGNDCYIFNRYLVFTAVYAVLCGLSMVLLAVLLAKVLQSAYSYIEIFLLLIIICITMCWWLRRVVEQQGIKVGIAVLAGARLRLGEHVATLPVGWFNQQNKTQFNHIVNQGMMSIAQLPAHVFTPLLTSLITPVVMVIALFFYSPQLGLMSLLALPIFGVVFYLTVKISSYTDASYQHNFASTSQRIVEFAQAQSIFRAFNGEGTSRRFLDQAFDTQRQSAFKLIVLSSCAAVLNTWVIQIIFAGLLLLALMALVLIPSDQLMLADVISVVIILLLLCRFIEAVTEVASYSEVLRGGAAQLASIEAIFDQHALAEGVKTQRLVDHSICFKEVYFSYDRTLPPVLEGINLNIASGSMTALIGASGAGKSTIAQLVARFYDVDQGQVLVGGIDVKQFPSAQLSSQMSQIFQDNYLFAGSIADNMRIGRADATETEMLHVLTQVGLGDLLAQLPEGLNSMVGEGGGRLSGGERQRMTIARALIKDAPILLIDEATAALDTENQAMISDLLQQLRGQKTILVIAHQLSTIVNADQIVVLKNGQITEQGTATELSQIKGDYWHFVQQSHQLQGWHIGALAAEGSS</sequence>
<reference evidence="12" key="1">
    <citation type="submission" date="2023-08" db="EMBL/GenBank/DDBJ databases">
        <title>Emergence of clinically-relevant ST2 carbapenem-resistant Acinetobacter baumannii strains in hospital sewages in Zhejiang, East of China.</title>
        <authorList>
            <person name="Kaichao C."/>
            <person name="Zhang R."/>
        </authorList>
    </citation>
    <scope>NUCLEOTIDE SEQUENCE</scope>
    <source>
        <strain evidence="12">M-RB-37</strain>
    </source>
</reference>
<dbReference type="InterPro" id="IPR017871">
    <property type="entry name" value="ABC_transporter-like_CS"/>
</dbReference>
<feature type="transmembrane region" description="Helical" evidence="9">
    <location>
        <begin position="130"/>
        <end position="151"/>
    </location>
</feature>
<comment type="subcellular location">
    <subcellularLocation>
        <location evidence="1">Cell membrane</location>
        <topology evidence="1">Multi-pass membrane protein</topology>
    </subcellularLocation>
</comment>
<dbReference type="InterPro" id="IPR003439">
    <property type="entry name" value="ABC_transporter-like_ATP-bd"/>
</dbReference>
<feature type="domain" description="ABC transporter" evidence="10">
    <location>
        <begin position="335"/>
        <end position="570"/>
    </location>
</feature>
<dbReference type="Proteomes" id="UP001243844">
    <property type="component" value="Unassembled WGS sequence"/>
</dbReference>
<dbReference type="Gene3D" id="3.40.50.300">
    <property type="entry name" value="P-loop containing nucleotide triphosphate hydrolases"/>
    <property type="match status" value="1"/>
</dbReference>
<evidence type="ECO:0000256" key="3">
    <source>
        <dbReference type="ARBA" id="ARBA00022475"/>
    </source>
</evidence>
<dbReference type="AlphaFoldDB" id="A0AAW8J9S4"/>
<dbReference type="Gene3D" id="1.20.1560.10">
    <property type="entry name" value="ABC transporter type 1, transmembrane domain"/>
    <property type="match status" value="1"/>
</dbReference>
<dbReference type="GO" id="GO:0005886">
    <property type="term" value="C:plasma membrane"/>
    <property type="evidence" value="ECO:0007669"/>
    <property type="project" value="UniProtKB-SubCell"/>
</dbReference>
<protein>
    <submittedName>
        <fullName evidence="12">ABC transporter ATP-binding protein</fullName>
    </submittedName>
</protein>
<evidence type="ECO:0000259" key="11">
    <source>
        <dbReference type="PROSITE" id="PS50929"/>
    </source>
</evidence>
<dbReference type="Pfam" id="PF00664">
    <property type="entry name" value="ABC_membrane"/>
    <property type="match status" value="1"/>
</dbReference>
<comment type="caution">
    <text evidence="12">The sequence shown here is derived from an EMBL/GenBank/DDBJ whole genome shotgun (WGS) entry which is preliminary data.</text>
</comment>
<dbReference type="PANTHER" id="PTHR43394:SF1">
    <property type="entry name" value="ATP-BINDING CASSETTE SUB-FAMILY B MEMBER 10, MITOCHONDRIAL"/>
    <property type="match status" value="1"/>
</dbReference>
<dbReference type="PANTHER" id="PTHR43394">
    <property type="entry name" value="ATP-DEPENDENT PERMEASE MDL1, MITOCHONDRIAL"/>
    <property type="match status" value="1"/>
</dbReference>
<keyword evidence="8 9" id="KW-0472">Membrane</keyword>
<evidence type="ECO:0000256" key="1">
    <source>
        <dbReference type="ARBA" id="ARBA00004651"/>
    </source>
</evidence>
<feature type="transmembrane region" description="Helical" evidence="9">
    <location>
        <begin position="232"/>
        <end position="265"/>
    </location>
</feature>
<feature type="transmembrane region" description="Helical" evidence="9">
    <location>
        <begin position="157"/>
        <end position="174"/>
    </location>
</feature>
<dbReference type="SMART" id="SM00382">
    <property type="entry name" value="AAA"/>
    <property type="match status" value="1"/>
</dbReference>